<gene>
    <name evidence="1" type="ORF">ACFQ14_08115</name>
</gene>
<organism evidence="1 2">
    <name type="scientific">Pseudahrensia aquimaris</name>
    <dbReference type="NCBI Taxonomy" id="744461"/>
    <lineage>
        <taxon>Bacteria</taxon>
        <taxon>Pseudomonadati</taxon>
        <taxon>Pseudomonadota</taxon>
        <taxon>Alphaproteobacteria</taxon>
        <taxon>Hyphomicrobiales</taxon>
        <taxon>Ahrensiaceae</taxon>
        <taxon>Pseudahrensia</taxon>
    </lineage>
</organism>
<dbReference type="InterPro" id="IPR052354">
    <property type="entry name" value="Cell_Wall_Dynamics_Protein"/>
</dbReference>
<dbReference type="PANTHER" id="PTHR34408:SF1">
    <property type="entry name" value="GLYCOSYL HYDROLASE FAMILY 19 DOMAIN-CONTAINING PROTEIN HI_1415"/>
    <property type="match status" value="1"/>
</dbReference>
<accession>A0ABW3FD13</accession>
<evidence type="ECO:0000313" key="1">
    <source>
        <dbReference type="EMBL" id="MFD0916367.1"/>
    </source>
</evidence>
<dbReference type="Proteomes" id="UP001597101">
    <property type="component" value="Unassembled WGS sequence"/>
</dbReference>
<keyword evidence="2" id="KW-1185">Reference proteome</keyword>
<dbReference type="Gene3D" id="2.30.30.40">
    <property type="entry name" value="SH3 Domains"/>
    <property type="match status" value="2"/>
</dbReference>
<protein>
    <submittedName>
        <fullName evidence="1">SH3 domain-containing protein</fullName>
    </submittedName>
</protein>
<comment type="caution">
    <text evidence="1">The sequence shown here is derived from an EMBL/GenBank/DDBJ whole genome shotgun (WGS) entry which is preliminary data.</text>
</comment>
<dbReference type="InterPro" id="IPR010466">
    <property type="entry name" value="DUF1058"/>
</dbReference>
<dbReference type="Pfam" id="PF06347">
    <property type="entry name" value="SH3_4"/>
    <property type="match status" value="2"/>
</dbReference>
<dbReference type="EMBL" id="JBHTJV010000005">
    <property type="protein sequence ID" value="MFD0916367.1"/>
    <property type="molecule type" value="Genomic_DNA"/>
</dbReference>
<name>A0ABW3FD13_9HYPH</name>
<dbReference type="RefSeq" id="WP_377212224.1">
    <property type="nucleotide sequence ID" value="NZ_JBHTJV010000005.1"/>
</dbReference>
<reference evidence="2" key="1">
    <citation type="journal article" date="2019" name="Int. J. Syst. Evol. Microbiol.">
        <title>The Global Catalogue of Microorganisms (GCM) 10K type strain sequencing project: providing services to taxonomists for standard genome sequencing and annotation.</title>
        <authorList>
            <consortium name="The Broad Institute Genomics Platform"/>
            <consortium name="The Broad Institute Genome Sequencing Center for Infectious Disease"/>
            <person name="Wu L."/>
            <person name="Ma J."/>
        </authorList>
    </citation>
    <scope>NUCLEOTIDE SEQUENCE [LARGE SCALE GENOMIC DNA]</scope>
    <source>
        <strain evidence="2">CCUG 60023</strain>
    </source>
</reference>
<dbReference type="PANTHER" id="PTHR34408">
    <property type="entry name" value="FAMILY PROTEIN, PUTATIVE-RELATED"/>
    <property type="match status" value="1"/>
</dbReference>
<sequence>MEIGIKIVRSHLWVIALTIAALTALPALTTSAYASACVINVARGDVLNMRQRPTSRSPIVRAIPPRACNIRLRGQYQGNWGRVTYRGQTGWVNMRFIDEGGDEDGAIPASFCVNTPGDTLNFRSGPGTGFRVVGVGTHRQCGFTRLACQGRWCQLRGNGFTGWANMRFMRAR</sequence>
<evidence type="ECO:0000313" key="2">
    <source>
        <dbReference type="Proteomes" id="UP001597101"/>
    </source>
</evidence>
<proteinExistence type="predicted"/>